<gene>
    <name evidence="2" type="ORF">SM611_15510</name>
</gene>
<keyword evidence="3" id="KW-1185">Reference proteome</keyword>
<organism evidence="2 3">
    <name type="scientific">Actinomadura monticuli</name>
    <dbReference type="NCBI Taxonomy" id="3097367"/>
    <lineage>
        <taxon>Bacteria</taxon>
        <taxon>Bacillati</taxon>
        <taxon>Actinomycetota</taxon>
        <taxon>Actinomycetes</taxon>
        <taxon>Streptosporangiales</taxon>
        <taxon>Thermomonosporaceae</taxon>
        <taxon>Actinomadura</taxon>
    </lineage>
</organism>
<dbReference type="RefSeq" id="WP_371950242.1">
    <property type="nucleotide sequence ID" value="NZ_JAXCEI010000006.1"/>
</dbReference>
<dbReference type="EMBL" id="JAXCEI010000006">
    <property type="protein sequence ID" value="MFA1540336.1"/>
    <property type="molecule type" value="Genomic_DNA"/>
</dbReference>
<name>A0ABV4QB88_9ACTN</name>
<evidence type="ECO:0000256" key="1">
    <source>
        <dbReference type="SAM" id="SignalP"/>
    </source>
</evidence>
<feature type="chain" id="PRO_5045965269" evidence="1">
    <location>
        <begin position="28"/>
        <end position="56"/>
    </location>
</feature>
<proteinExistence type="predicted"/>
<accession>A0ABV4QB88</accession>
<sequence length="56" mass="5430">MFFAAGTRTLAGISPLSAVPAAFSAAAADAVVAGGLRVACGGTTPHTPRFAALVRS</sequence>
<keyword evidence="1" id="KW-0732">Signal</keyword>
<feature type="signal peptide" evidence="1">
    <location>
        <begin position="1"/>
        <end position="27"/>
    </location>
</feature>
<evidence type="ECO:0000313" key="2">
    <source>
        <dbReference type="EMBL" id="MFA1540336.1"/>
    </source>
</evidence>
<evidence type="ECO:0000313" key="3">
    <source>
        <dbReference type="Proteomes" id="UP001569963"/>
    </source>
</evidence>
<reference evidence="2 3" key="1">
    <citation type="submission" date="2023-11" db="EMBL/GenBank/DDBJ databases">
        <title>Actinomadura monticuli sp. nov., isolated from volcanic ash.</title>
        <authorList>
            <person name="Lee S.D."/>
            <person name="Yang H."/>
            <person name="Kim I.S."/>
        </authorList>
    </citation>
    <scope>NUCLEOTIDE SEQUENCE [LARGE SCALE GENOMIC DNA]</scope>
    <source>
        <strain evidence="2 3">DLS-62</strain>
    </source>
</reference>
<protein>
    <submittedName>
        <fullName evidence="2">Uncharacterized protein</fullName>
    </submittedName>
</protein>
<comment type="caution">
    <text evidence="2">The sequence shown here is derived from an EMBL/GenBank/DDBJ whole genome shotgun (WGS) entry which is preliminary data.</text>
</comment>
<dbReference type="Proteomes" id="UP001569963">
    <property type="component" value="Unassembled WGS sequence"/>
</dbReference>